<proteinExistence type="predicted"/>
<dbReference type="EMBL" id="ABDW01000018">
    <property type="protein sequence ID" value="EDT14766.1"/>
    <property type="molecule type" value="Genomic_DNA"/>
</dbReference>
<accession>B1BUC5</accession>
<name>B1BUC5_CLOPF</name>
<reference evidence="1 2" key="1">
    <citation type="submission" date="2007-07" db="EMBL/GenBank/DDBJ databases">
        <title>Annotation of Clostridium perfringens E str. JGS1987.</title>
        <authorList>
            <person name="Paulsen I."/>
            <person name="Sebastian Y."/>
        </authorList>
    </citation>
    <scope>NUCLEOTIDE SEQUENCE [LARGE SCALE GENOMIC DNA]</scope>
    <source>
        <strain evidence="2">E str. JGS1987</strain>
    </source>
</reference>
<comment type="caution">
    <text evidence="1">The sequence shown here is derived from an EMBL/GenBank/DDBJ whole genome shotgun (WGS) entry which is preliminary data.</text>
</comment>
<dbReference type="Proteomes" id="UP000005337">
    <property type="component" value="Unassembled WGS sequence"/>
</dbReference>
<sequence>MIDYFKNLISKPMIVDEETLEKILDVIEVQSKEPSEKTDTSKTIEALERGRELLNTKFDKAMRIAKENTKYNEQGYAVISKDDEWREDNKWNRDYDEKYGLDS</sequence>
<evidence type="ECO:0000313" key="2">
    <source>
        <dbReference type="Proteomes" id="UP000005337"/>
    </source>
</evidence>
<dbReference type="RefSeq" id="WP_003464200.1">
    <property type="nucleotide sequence ID" value="NZ_ABDW01000018.1"/>
</dbReference>
<evidence type="ECO:0000313" key="1">
    <source>
        <dbReference type="EMBL" id="EDT14766.1"/>
    </source>
</evidence>
<gene>
    <name evidence="1" type="ORF">AC3_1404</name>
</gene>
<protein>
    <submittedName>
        <fullName evidence="1">Uncharacterized protein</fullName>
    </submittedName>
</protein>
<organism evidence="1 2">
    <name type="scientific">Clostridium perfringens E str. JGS1987</name>
    <dbReference type="NCBI Taxonomy" id="451755"/>
    <lineage>
        <taxon>Bacteria</taxon>
        <taxon>Bacillati</taxon>
        <taxon>Bacillota</taxon>
        <taxon>Clostridia</taxon>
        <taxon>Eubacteriales</taxon>
        <taxon>Clostridiaceae</taxon>
        <taxon>Clostridium</taxon>
    </lineage>
</organism>
<dbReference type="AlphaFoldDB" id="B1BUC5"/>